<accession>A0A2H4SC54</accession>
<comment type="similarity">
    <text evidence="1">Belongs to the peptidase M16 family.</text>
</comment>
<proteinExistence type="inferred from homology"/>
<keyword evidence="2" id="KW-0645">Protease</keyword>
<dbReference type="GO" id="GO:0005829">
    <property type="term" value="C:cytosol"/>
    <property type="evidence" value="ECO:0007669"/>
    <property type="project" value="TreeGrafter"/>
</dbReference>
<dbReference type="VEuPathDB" id="FungiDB:A9K55_006272"/>
<dbReference type="InterPro" id="IPR011765">
    <property type="entry name" value="Pept_M16_N"/>
</dbReference>
<keyword evidence="4" id="KW-0378">Hydrolase</keyword>
<keyword evidence="6" id="KW-0482">Metalloprotease</keyword>
<feature type="region of interest" description="Disordered" evidence="7">
    <location>
        <begin position="2044"/>
        <end position="2158"/>
    </location>
</feature>
<evidence type="ECO:0000256" key="7">
    <source>
        <dbReference type="SAM" id="MobiDB-lite"/>
    </source>
</evidence>
<dbReference type="Gene3D" id="3.30.830.10">
    <property type="entry name" value="Metalloenzyme, LuxS/M16 peptidase-like"/>
    <property type="match status" value="4"/>
</dbReference>
<dbReference type="PANTHER" id="PTHR43690:SF18">
    <property type="entry name" value="INSULIN-DEGRADING ENZYME-RELATED"/>
    <property type="match status" value="1"/>
</dbReference>
<dbReference type="InterPro" id="IPR050626">
    <property type="entry name" value="Peptidase_M16"/>
</dbReference>
<dbReference type="SMART" id="SM00695">
    <property type="entry name" value="DUSP"/>
    <property type="match status" value="1"/>
</dbReference>
<dbReference type="InterPro" id="IPR054734">
    <property type="entry name" value="PqqF-like_C_4"/>
</dbReference>
<evidence type="ECO:0000256" key="4">
    <source>
        <dbReference type="ARBA" id="ARBA00022801"/>
    </source>
</evidence>
<feature type="compositionally biased region" description="Basic residues" evidence="7">
    <location>
        <begin position="2135"/>
        <end position="2151"/>
    </location>
</feature>
<evidence type="ECO:0000313" key="10">
    <source>
        <dbReference type="EMBL" id="ATY60666.1"/>
    </source>
</evidence>
<dbReference type="InterPro" id="IPR007863">
    <property type="entry name" value="Peptidase_M16_C"/>
</dbReference>
<gene>
    <name evidence="10" type="ORF">A9K55_006272</name>
</gene>
<dbReference type="CDD" id="cd02674">
    <property type="entry name" value="Peptidase_C19R"/>
    <property type="match status" value="1"/>
</dbReference>
<keyword evidence="5" id="KW-0862">Zinc</keyword>
<dbReference type="Pfam" id="PF22456">
    <property type="entry name" value="PqqF-like_C_4"/>
    <property type="match status" value="1"/>
</dbReference>
<feature type="region of interest" description="Disordered" evidence="7">
    <location>
        <begin position="1174"/>
        <end position="1244"/>
    </location>
</feature>
<dbReference type="InterPro" id="IPR035927">
    <property type="entry name" value="DUSP-like_sf"/>
</dbReference>
<dbReference type="GO" id="GO:0005739">
    <property type="term" value="C:mitochondrion"/>
    <property type="evidence" value="ECO:0007669"/>
    <property type="project" value="TreeGrafter"/>
</dbReference>
<dbReference type="InterPro" id="IPR038765">
    <property type="entry name" value="Papain-like_cys_pep_sf"/>
</dbReference>
<dbReference type="GO" id="GO:0051603">
    <property type="term" value="P:proteolysis involved in protein catabolic process"/>
    <property type="evidence" value="ECO:0007669"/>
    <property type="project" value="TreeGrafter"/>
</dbReference>
<dbReference type="GO" id="GO:0004843">
    <property type="term" value="F:cysteine-type deubiquitinase activity"/>
    <property type="evidence" value="ECO:0007669"/>
    <property type="project" value="InterPro"/>
</dbReference>
<reference evidence="10 11" key="1">
    <citation type="journal article" date="2017" name="BMC Genomics">
        <title>Chromosome level assembly and secondary metabolite potential of the parasitic fungus Cordyceps militaris.</title>
        <authorList>
            <person name="Kramer G.J."/>
            <person name="Nodwell J.R."/>
        </authorList>
    </citation>
    <scope>NUCLEOTIDE SEQUENCE [LARGE SCALE GENOMIC DNA]</scope>
    <source>
        <strain evidence="10 11">ATCC 34164</strain>
    </source>
</reference>
<dbReference type="FunFam" id="3.30.830.10:FF:000003">
    <property type="entry name" value="Insulin-degrading enzyme"/>
    <property type="match status" value="1"/>
</dbReference>
<dbReference type="InterPro" id="IPR028889">
    <property type="entry name" value="USP"/>
</dbReference>
<dbReference type="FunFam" id="3.30.830.10:FF:000005">
    <property type="entry name" value="nardilysin isoform X1"/>
    <property type="match status" value="1"/>
</dbReference>
<dbReference type="Pfam" id="PF05193">
    <property type="entry name" value="Peptidase_M16_C"/>
    <property type="match status" value="1"/>
</dbReference>
<dbReference type="Pfam" id="PF16187">
    <property type="entry name" value="Peptidase_M16_M"/>
    <property type="match status" value="1"/>
</dbReference>
<sequence>MPPSALPDPAFALGRHKSVTLLTDRLEKPSLDDRDYRVIRLDNGLEALLVHDPETDKASAALDVNVGSFSDEQGMPGMAHAVEHLLFMGTKKFPVENEYSQYLSSNSGSSNAYTAGTSTNYYFDVAAKPANDEEPTETNPSPLHGALDRFAQFFIEPLFLSSTLDRELKAVDSENKKNLQSDVWRLQQLEKSLSNPKHPYCHFSTGNFEVLKTIPESQGINVRDKFIEFHAKHYSANRMKLVLLGRESLQVLEKWTVDLFSAIVNKNLPQNRWSDETPFRSSDVGIQWFAKPVMDSRELNLTFPFIDEEELYESQPSRYISHLIGHEGPGSIMSYIKSKGWANGLSAGGYSVCPGTPGIFDVQIRLTEEGLKNYPEIAKIFFQYVSLLRQSPPQEWIFEEQKGMADVDFKFRQKTPASRFTSKISSVMQKPLPREWLLSGHSRLRHFDAEVISKALDMLQPEALRMNIVSRKFPGSWDKKEKWYGTEYTDSRISDDLMAELKKSASVSAADRLPDLHLPHKNQFIPNKLEVEQKEVAEPAVSPRLLRNDQLARTWWKKDDRFWVPKANVIVSLKNPIIHATAENSVKARLFAELVRDALEEYSYDAELAGLQYTVSLDSRGLFLDVSGYNDKLPVLLEQVAVTMRDIEIKADRFDIVKERLTRGYDNWQLQSSYSQVGDYMSWLHAESDYIIEELAAELPDITIDAVRSFQKQMLAQMYIEVYVHGNISRILPPNHWPIIRSLIIPPGSNLVYKKTLKDPANVNHCIETTFYVGDRGDRRTRARALLADQMIHEPAFDQLRTKEQLGYIVFAGMRSFATTCGFRFLLQSEREPEYLDRRVEAFLIQFSLTLDVMTDSEFESHKRSLINKRLEKLRNLDQESSRHWGQISKEYYDFEQAQLDAAEVKLVTKAEMVDFYNKYLHPSSTSRARIAVHLHARGAVERDNKIVEALDKAGFLDVPEGDRKSIDLLKAHLQAKHKPSESDLDSITASIKELGLVQTAHPEDDAEAVANGGKCAVDTAQEIEDPDSPSPESHSPDTALPSCEPIDDHDRDDIAAYSFTTVDDDVRRSLHRESSPAYLRSDSLQPASSLPARLQAAAAAAATHSSGTDGANAYHRPSSLHDYASSAASSPGASAYAGLSLNSERGIDEAGSAVTSLPRGQSPFRVSRRAIMNGDAELPHRSSSPLKRRASSMDPEPDAASRNDHDVNMNSSQNTPPARSTDVPRAMSVDPPEGADAAPAQNRPPLAEQIKIIETLLKAFEEAPIAEGNKAYLVSRAWVDKARSLQGPSKANVEDNDVHIGPVDNSDIIDQVIKDPSGTTFTRLKPGADEEIIVLFPEDAWKLVVEWYGIKEGQEPIVRSAINSSEADANILYEFHPPIFRVHRVWSELSPLPIEQALKANNPPAILAPRSRGANLQAFLKDIKTWAGIPLDRKVLVHQVRLPAPTAIPAAQEAGSALTPPDSPGRDTQHADGSWPNLLVDLPTFAQSREFREQLSHIQDKTNGSYTSTVQLHMKNLVTDATLVLDEVIEPPRISVSTYKGQQTTQKSSSAGSVFLSKMSSARSSPGPEGVMTRGRAGKKKTLGRSVGVVGLHNLGNTCYMNSALQCVRSVEELTKFFITGAYVAEINKTNLLGYNGKIASTYGGLLRDIYQEGRGSVSPRDFKSTVGRCRSTFSGWGQQDSQEFLGFLLDALQEDLSRIKNKPYIEKPDSTDEMIDDPEAIREMAAKVWEITRLRDDSVIADLFTGMYKSTLKCPECGKISITFDPFNTLPLPLPLETVWSKTVKFFPLNDVPVNIDVELPKHSSIEALKAYLSLRTGVPVERMMGAEEYKEKFFKIYDNNQDVSDEITQPDVPTFHELELVPTNWPSKPSPQRYRSMLDVDTQPEDAEDSATERMVVTVVHRRPNNPSRADDTTPPHFITLTREEASSYDAIQRKILERVATFSTWSKFANDEEAEGTDTDMVATSDADSSGEGKVAAKSVEGEEDMVDVTMKDTSTTPPGQPALLKRFNKTRPKFVDASARLSPSLQNLFELRYFASPSDRAVPTGWQSADNNRTLPSLSDRIPQVSDKSEESGTPESSNGDGSDNDNENENYEDKDEQGNEEAKSESIQTRMVAESSEEDLPRRFDRGGRKQRNGGRKNFKHKSYGKRGANQRDRLMRTGKANGLAQLNPQPMPPAVADGGPLVRLGEGIAVDWNEDAWEMVFGGKGKENPAEGTRTFLRLQSLQDPIIKINQRRRQTRKSRGITLDECLDEFERAEILSENDMWYCPRCKEHRRASKKFDLWKTPDYLVTHLKRFSSSGWRRDKLDVLVDFPIEELDLTARVIEKEDGKSEVYDLIAVDDHYGGLGGGHYTAYAKNFVDGKWYNYNDSSVSLVSDPQSVITSAAYLLFYKRRASGHLGGPRFAAILDKYERDTTEGESSGDDDAGGKTDEDLPAYTGRGLGDRRPSTEDESGPSTLLAPTWSFGPLDSGAEQSAGPASDVAQCESSEDDSNAQAIYDTVMAGGGESLEGLIAGEFEGVVAGEDEATEIDAENSRA</sequence>
<dbReference type="Gene3D" id="3.30.2230.10">
    <property type="entry name" value="DUSP-like"/>
    <property type="match status" value="1"/>
</dbReference>
<dbReference type="PANTHER" id="PTHR43690">
    <property type="entry name" value="NARDILYSIN"/>
    <property type="match status" value="1"/>
</dbReference>
<dbReference type="InterPro" id="IPR001394">
    <property type="entry name" value="Peptidase_C19_UCH"/>
</dbReference>
<feature type="compositionally biased region" description="Polar residues" evidence="7">
    <location>
        <begin position="2050"/>
        <end position="2062"/>
    </location>
</feature>
<evidence type="ECO:0000259" key="8">
    <source>
        <dbReference type="PROSITE" id="PS50235"/>
    </source>
</evidence>
<dbReference type="PROSITE" id="PS00972">
    <property type="entry name" value="USP_1"/>
    <property type="match status" value="1"/>
</dbReference>
<keyword evidence="3" id="KW-0479">Metal-binding</keyword>
<dbReference type="Proteomes" id="UP000323067">
    <property type="component" value="Chromosome vi"/>
</dbReference>
<evidence type="ECO:0000256" key="6">
    <source>
        <dbReference type="ARBA" id="ARBA00023049"/>
    </source>
</evidence>
<dbReference type="PROSITE" id="PS51283">
    <property type="entry name" value="DUSP"/>
    <property type="match status" value="1"/>
</dbReference>
<dbReference type="VEuPathDB" id="FungiDB:CCM_02662"/>
<dbReference type="VEuPathDB" id="FungiDB:CCM_02661"/>
<feature type="region of interest" description="Disordered" evidence="7">
    <location>
        <begin position="1956"/>
        <end position="1984"/>
    </location>
</feature>
<feature type="domain" description="USP" evidence="8">
    <location>
        <begin position="1591"/>
        <end position="2398"/>
    </location>
</feature>
<protein>
    <submittedName>
        <fullName evidence="10">A-pheromone processing metallopeptidase Ste23</fullName>
    </submittedName>
</protein>
<evidence type="ECO:0000259" key="9">
    <source>
        <dbReference type="PROSITE" id="PS51283"/>
    </source>
</evidence>
<dbReference type="EMBL" id="CP023323">
    <property type="protein sequence ID" value="ATY60666.1"/>
    <property type="molecule type" value="Genomic_DNA"/>
</dbReference>
<dbReference type="FunFam" id="3.30.830.10:FF:000004">
    <property type="entry name" value="Putative insulin-degrading enzyme"/>
    <property type="match status" value="1"/>
</dbReference>
<feature type="compositionally biased region" description="Polar residues" evidence="7">
    <location>
        <begin position="1209"/>
        <end position="1219"/>
    </location>
</feature>
<evidence type="ECO:0000256" key="5">
    <source>
        <dbReference type="ARBA" id="ARBA00022833"/>
    </source>
</evidence>
<feature type="region of interest" description="Disordered" evidence="7">
    <location>
        <begin position="1452"/>
        <end position="1475"/>
    </location>
</feature>
<dbReference type="PROSITE" id="PS50235">
    <property type="entry name" value="USP_3"/>
    <property type="match status" value="1"/>
</dbReference>
<dbReference type="Pfam" id="PF00443">
    <property type="entry name" value="UCH"/>
    <property type="match status" value="1"/>
</dbReference>
<dbReference type="InterPro" id="IPR006615">
    <property type="entry name" value="Pept_C19_DUSP"/>
</dbReference>
<dbReference type="SUPFAM" id="SSF143791">
    <property type="entry name" value="DUSP-like"/>
    <property type="match status" value="1"/>
</dbReference>
<evidence type="ECO:0000256" key="2">
    <source>
        <dbReference type="ARBA" id="ARBA00022670"/>
    </source>
</evidence>
<organism evidence="10 11">
    <name type="scientific">Cordyceps militaris</name>
    <name type="common">Caterpillar fungus</name>
    <name type="synonym">Clavaria militaris</name>
    <dbReference type="NCBI Taxonomy" id="73501"/>
    <lineage>
        <taxon>Eukaryota</taxon>
        <taxon>Fungi</taxon>
        <taxon>Dikarya</taxon>
        <taxon>Ascomycota</taxon>
        <taxon>Pezizomycotina</taxon>
        <taxon>Sordariomycetes</taxon>
        <taxon>Hypocreomycetidae</taxon>
        <taxon>Hypocreales</taxon>
        <taxon>Cordycipitaceae</taxon>
        <taxon>Cordyceps</taxon>
    </lineage>
</organism>
<dbReference type="GO" id="GO:0004222">
    <property type="term" value="F:metalloendopeptidase activity"/>
    <property type="evidence" value="ECO:0007669"/>
    <property type="project" value="TreeGrafter"/>
</dbReference>
<feature type="domain" description="DUSP" evidence="9">
    <location>
        <begin position="1245"/>
        <end position="1363"/>
    </location>
</feature>
<feature type="compositionally biased region" description="Acidic residues" evidence="7">
    <location>
        <begin position="2088"/>
        <end position="2101"/>
    </location>
</feature>
<dbReference type="InterPro" id="IPR032632">
    <property type="entry name" value="Peptidase_M16_M"/>
</dbReference>
<dbReference type="PROSITE" id="PS00973">
    <property type="entry name" value="USP_2"/>
    <property type="match status" value="1"/>
</dbReference>
<dbReference type="GO" id="GO:0043171">
    <property type="term" value="P:peptide catabolic process"/>
    <property type="evidence" value="ECO:0007669"/>
    <property type="project" value="TreeGrafter"/>
</dbReference>
<evidence type="ECO:0000313" key="11">
    <source>
        <dbReference type="Proteomes" id="UP000323067"/>
    </source>
</evidence>
<name>A0A2H4SC54_CORMI</name>
<dbReference type="SUPFAM" id="SSF54001">
    <property type="entry name" value="Cysteine proteinases"/>
    <property type="match status" value="1"/>
</dbReference>
<dbReference type="Pfam" id="PF00675">
    <property type="entry name" value="Peptidase_M16"/>
    <property type="match status" value="1"/>
</dbReference>
<dbReference type="Pfam" id="PF06337">
    <property type="entry name" value="DUSP"/>
    <property type="match status" value="1"/>
</dbReference>
<feature type="compositionally biased region" description="Basic and acidic residues" evidence="7">
    <location>
        <begin position="2125"/>
        <end position="2134"/>
    </location>
</feature>
<dbReference type="Gene3D" id="3.90.70.10">
    <property type="entry name" value="Cysteine proteinases"/>
    <property type="match status" value="2"/>
</dbReference>
<dbReference type="GO" id="GO:0046872">
    <property type="term" value="F:metal ion binding"/>
    <property type="evidence" value="ECO:0007669"/>
    <property type="project" value="UniProtKB-KW"/>
</dbReference>
<feature type="region of interest" description="Disordered" evidence="7">
    <location>
        <begin position="1023"/>
        <end position="1051"/>
    </location>
</feature>
<feature type="region of interest" description="Disordered" evidence="7">
    <location>
        <begin position="1560"/>
        <end position="1579"/>
    </location>
</feature>
<dbReference type="GO" id="GO:0016579">
    <property type="term" value="P:protein deubiquitination"/>
    <property type="evidence" value="ECO:0007669"/>
    <property type="project" value="InterPro"/>
</dbReference>
<evidence type="ECO:0000256" key="1">
    <source>
        <dbReference type="ARBA" id="ARBA00007261"/>
    </source>
</evidence>
<dbReference type="InterPro" id="IPR018200">
    <property type="entry name" value="USP_CS"/>
</dbReference>
<evidence type="ECO:0000256" key="3">
    <source>
        <dbReference type="ARBA" id="ARBA00022723"/>
    </source>
</evidence>
<dbReference type="OrthoDB" id="952271at2759"/>
<dbReference type="SUPFAM" id="SSF63411">
    <property type="entry name" value="LuxS/MPP-like metallohydrolase"/>
    <property type="match status" value="4"/>
</dbReference>
<dbReference type="InterPro" id="IPR011249">
    <property type="entry name" value="Metalloenz_LuxS/M16"/>
</dbReference>
<feature type="region of interest" description="Disordered" evidence="7">
    <location>
        <begin position="2419"/>
        <end position="2497"/>
    </location>
</feature>